<accession>A0A7S1NAH0</accession>
<evidence type="ECO:0000256" key="3">
    <source>
        <dbReference type="ARBA" id="ARBA00022737"/>
    </source>
</evidence>
<feature type="region of interest" description="Disordered" evidence="7">
    <location>
        <begin position="1"/>
        <end position="61"/>
    </location>
</feature>
<feature type="repeat" description="ARM" evidence="6">
    <location>
        <begin position="370"/>
        <end position="398"/>
    </location>
</feature>
<dbReference type="PANTHER" id="PTHR23316">
    <property type="entry name" value="IMPORTIN ALPHA"/>
    <property type="match status" value="1"/>
</dbReference>
<keyword evidence="4 5" id="KW-0653">Protein transport</keyword>
<dbReference type="PROSITE" id="PS50176">
    <property type="entry name" value="ARM_REPEAT"/>
    <property type="match status" value="4"/>
</dbReference>
<keyword evidence="3" id="KW-0677">Repeat</keyword>
<sequence length="529" mass="57556">MYSNQDKKGGGGRQFKAATNLDEAKKRREEQSITLRTKNRDALLTKKRNQGASESPADAGFGGKKDGVILQQLQNLPQLVQAINSDDPQAQLQAALHFRKLLSIENNPPIDEVIATGVVPRLIQFLRSSDNPTLQFESAWALTNIASGTSEHTHIVIQEGAVPVFVQLLSANSEEVKEQAVWALGNIAGDSAKCRDFVLSLGVLEPLMNIIQRSGNITMLRNATWTMSNLCRGKPIPEFAAVAPGLPVLAQLLYHPDDEVLTDACWAISYLSDGPNDRIQSVLNANVAPRLIELLASAHTSIQTPALRTIGNIVTGNDKQTQVVINGGTLPCLHFLLSHPKKSIRKETCWTISNITAGNQEQIQSIINANLIPPLIQLLSTAEFEVRKEAAWAISNATSGGSPEQIKYLVEQGCIQSFCDLLNLPDAKMINVALEGLENILRMGEDEKVKNNLPLNQMAQFVQEAGGLDKIENLQSHSNNEIYEHAVTILDQFFEAEDEDVAVGAETDPSGTAFTFGQPAAPGQGFSFT</sequence>
<dbReference type="SMART" id="SM00185">
    <property type="entry name" value="ARM"/>
    <property type="match status" value="8"/>
</dbReference>
<feature type="region of interest" description="Disordered" evidence="7">
    <location>
        <begin position="507"/>
        <end position="529"/>
    </location>
</feature>
<protein>
    <recommendedName>
        <fullName evidence="5">Importin subunit alpha</fullName>
    </recommendedName>
</protein>
<dbReference type="Pfam" id="PF01749">
    <property type="entry name" value="IBB"/>
    <property type="match status" value="1"/>
</dbReference>
<dbReference type="InterPro" id="IPR002652">
    <property type="entry name" value="Importin-a_IBB"/>
</dbReference>
<evidence type="ECO:0000256" key="7">
    <source>
        <dbReference type="SAM" id="MobiDB-lite"/>
    </source>
</evidence>
<dbReference type="InterPro" id="IPR000225">
    <property type="entry name" value="Armadillo"/>
</dbReference>
<dbReference type="InterPro" id="IPR024931">
    <property type="entry name" value="Importin_alpha"/>
</dbReference>
<feature type="repeat" description="ARM" evidence="6">
    <location>
        <begin position="286"/>
        <end position="328"/>
    </location>
</feature>
<dbReference type="GO" id="GO:0005634">
    <property type="term" value="C:nucleus"/>
    <property type="evidence" value="ECO:0007669"/>
    <property type="project" value="UniProtKB-ARBA"/>
</dbReference>
<proteinExistence type="inferred from homology"/>
<evidence type="ECO:0000256" key="1">
    <source>
        <dbReference type="ARBA" id="ARBA00010394"/>
    </source>
</evidence>
<evidence type="ECO:0000256" key="4">
    <source>
        <dbReference type="ARBA" id="ARBA00022927"/>
    </source>
</evidence>
<dbReference type="AlphaFoldDB" id="A0A7S1NAH0"/>
<evidence type="ECO:0000256" key="6">
    <source>
        <dbReference type="PROSITE-ProRule" id="PRU00259"/>
    </source>
</evidence>
<dbReference type="EMBL" id="HBGA01052631">
    <property type="protein sequence ID" value="CAD9008257.1"/>
    <property type="molecule type" value="Transcribed_RNA"/>
</dbReference>
<dbReference type="Pfam" id="PF16186">
    <property type="entry name" value="Arm_3"/>
    <property type="match status" value="1"/>
</dbReference>
<dbReference type="PIRSF" id="PIRSF005673">
    <property type="entry name" value="Importin_alpha"/>
    <property type="match status" value="1"/>
</dbReference>
<dbReference type="PROSITE" id="PS51214">
    <property type="entry name" value="IBB"/>
    <property type="match status" value="1"/>
</dbReference>
<evidence type="ECO:0000256" key="5">
    <source>
        <dbReference type="PIRNR" id="PIRNR005673"/>
    </source>
</evidence>
<feature type="compositionally biased region" description="Basic and acidic residues" evidence="7">
    <location>
        <begin position="22"/>
        <end position="31"/>
    </location>
</feature>
<dbReference type="Pfam" id="PF00514">
    <property type="entry name" value="Arm"/>
    <property type="match status" value="8"/>
</dbReference>
<dbReference type="GO" id="GO:0006606">
    <property type="term" value="P:protein import into nucleus"/>
    <property type="evidence" value="ECO:0007669"/>
    <property type="project" value="InterPro"/>
</dbReference>
<feature type="repeat" description="ARM" evidence="6">
    <location>
        <begin position="160"/>
        <end position="202"/>
    </location>
</feature>
<organism evidence="9">
    <name type="scientific">Eutreptiella gymnastica</name>
    <dbReference type="NCBI Taxonomy" id="73025"/>
    <lineage>
        <taxon>Eukaryota</taxon>
        <taxon>Discoba</taxon>
        <taxon>Euglenozoa</taxon>
        <taxon>Euglenida</taxon>
        <taxon>Spirocuta</taxon>
        <taxon>Euglenophyceae</taxon>
        <taxon>Eutreptiales</taxon>
        <taxon>Eutreptiaceae</taxon>
        <taxon>Eutreptiella</taxon>
    </lineage>
</organism>
<keyword evidence="2 5" id="KW-0813">Transport</keyword>
<dbReference type="Gene3D" id="1.25.10.10">
    <property type="entry name" value="Leucine-rich Repeat Variant"/>
    <property type="match status" value="1"/>
</dbReference>
<name>A0A7S1NAH0_9EUGL</name>
<dbReference type="InterPro" id="IPR016024">
    <property type="entry name" value="ARM-type_fold"/>
</dbReference>
<dbReference type="InterPro" id="IPR011989">
    <property type="entry name" value="ARM-like"/>
</dbReference>
<dbReference type="GO" id="GO:0061608">
    <property type="term" value="F:nuclear import signal receptor activity"/>
    <property type="evidence" value="ECO:0007669"/>
    <property type="project" value="InterPro"/>
</dbReference>
<dbReference type="GO" id="GO:0005737">
    <property type="term" value="C:cytoplasm"/>
    <property type="evidence" value="ECO:0007669"/>
    <property type="project" value="InterPro"/>
</dbReference>
<feature type="repeat" description="ARM" evidence="6">
    <location>
        <begin position="117"/>
        <end position="160"/>
    </location>
</feature>
<feature type="domain" description="IBB" evidence="8">
    <location>
        <begin position="1"/>
        <end position="57"/>
    </location>
</feature>
<dbReference type="SUPFAM" id="SSF48371">
    <property type="entry name" value="ARM repeat"/>
    <property type="match status" value="1"/>
</dbReference>
<reference evidence="9" key="1">
    <citation type="submission" date="2021-01" db="EMBL/GenBank/DDBJ databases">
        <authorList>
            <person name="Corre E."/>
            <person name="Pelletier E."/>
            <person name="Niang G."/>
            <person name="Scheremetjew M."/>
            <person name="Finn R."/>
            <person name="Kale V."/>
            <person name="Holt S."/>
            <person name="Cochrane G."/>
            <person name="Meng A."/>
            <person name="Brown T."/>
            <person name="Cohen L."/>
        </authorList>
    </citation>
    <scope>NUCLEOTIDE SEQUENCE</scope>
    <source>
        <strain evidence="9">NIES-381</strain>
    </source>
</reference>
<dbReference type="InterPro" id="IPR032413">
    <property type="entry name" value="Arm_3"/>
</dbReference>
<gene>
    <name evidence="9" type="ORF">EGYM00392_LOCUS19351</name>
</gene>
<evidence type="ECO:0000256" key="2">
    <source>
        <dbReference type="ARBA" id="ARBA00022448"/>
    </source>
</evidence>
<dbReference type="FunFam" id="1.25.10.10:FF:000021">
    <property type="entry name" value="Importin subunit alpha"/>
    <property type="match status" value="1"/>
</dbReference>
<evidence type="ECO:0000259" key="8">
    <source>
        <dbReference type="PROSITE" id="PS51214"/>
    </source>
</evidence>
<evidence type="ECO:0000313" key="9">
    <source>
        <dbReference type="EMBL" id="CAD9008257.1"/>
    </source>
</evidence>
<comment type="similarity">
    <text evidence="1 5">Belongs to the importin alpha family.</text>
</comment>